<evidence type="ECO:0000256" key="3">
    <source>
        <dbReference type="ARBA" id="ARBA00022692"/>
    </source>
</evidence>
<dbReference type="InterPro" id="IPR013519">
    <property type="entry name" value="Int_alpha_beta-p"/>
</dbReference>
<dbReference type="Gene3D" id="2.60.40.1510">
    <property type="entry name" value="ntegrin, alpha v. Chain A, domain 3"/>
    <property type="match status" value="1"/>
</dbReference>
<feature type="signal peptide" evidence="13">
    <location>
        <begin position="1"/>
        <end position="19"/>
    </location>
</feature>
<keyword evidence="7 13" id="KW-1133">Transmembrane helix</keyword>
<dbReference type="Pfam" id="PF01839">
    <property type="entry name" value="FG-GAP"/>
    <property type="match status" value="2"/>
</dbReference>
<dbReference type="PANTHER" id="PTHR23220">
    <property type="entry name" value="INTEGRIN ALPHA"/>
    <property type="match status" value="1"/>
</dbReference>
<dbReference type="Gene3D" id="2.130.10.130">
    <property type="entry name" value="Integrin alpha, N-terminal"/>
    <property type="match status" value="1"/>
</dbReference>
<evidence type="ECO:0000256" key="4">
    <source>
        <dbReference type="ARBA" id="ARBA00022729"/>
    </source>
</evidence>
<name>A0A6B2EME7_9DIPT</name>
<dbReference type="InterPro" id="IPR028994">
    <property type="entry name" value="Integrin_alpha_N"/>
</dbReference>
<dbReference type="GO" id="GO:0007229">
    <property type="term" value="P:integrin-mediated signaling pathway"/>
    <property type="evidence" value="ECO:0007669"/>
    <property type="project" value="UniProtKB-KW"/>
</dbReference>
<feature type="chain" id="PRO_5025713917" evidence="13">
    <location>
        <begin position="20"/>
        <end position="1099"/>
    </location>
</feature>
<dbReference type="GO" id="GO:0007157">
    <property type="term" value="P:heterophilic cell-cell adhesion via plasma membrane cell adhesion molecules"/>
    <property type="evidence" value="ECO:0007669"/>
    <property type="project" value="UniProtKB-ARBA"/>
</dbReference>
<dbReference type="Gene3D" id="2.60.40.1460">
    <property type="entry name" value="Integrin domains. Chain A, domain 2"/>
    <property type="match status" value="1"/>
</dbReference>
<evidence type="ECO:0000256" key="13">
    <source>
        <dbReference type="RuleBase" id="RU003762"/>
    </source>
</evidence>
<keyword evidence="4 13" id="KW-0732">Signal</keyword>
<evidence type="ECO:0000256" key="11">
    <source>
        <dbReference type="ARBA" id="ARBA00023180"/>
    </source>
</evidence>
<feature type="transmembrane region" description="Helical" evidence="13">
    <location>
        <begin position="1045"/>
        <end position="1067"/>
    </location>
</feature>
<evidence type="ECO:0000256" key="9">
    <source>
        <dbReference type="ARBA" id="ARBA00023136"/>
    </source>
</evidence>
<accession>A0A6B2EME7</accession>
<comment type="similarity">
    <text evidence="2 13">Belongs to the integrin alpha chain family.</text>
</comment>
<proteinExistence type="inferred from homology"/>
<reference evidence="16" key="1">
    <citation type="submission" date="2019-10" db="EMBL/GenBank/DDBJ databases">
        <title>Short sand fly seasons in Tbilisi, Georgia, hinder development of host immunity to saliva of the visceral leishmaniasis vector Phlebotomus kandelakii.</title>
        <authorList>
            <person name="Oliveira F."/>
            <person name="Giorgobiani E."/>
            <person name="Guimaraes-Costa A.B."/>
            <person name="Abdeladhim M."/>
            <person name="Oristian J."/>
            <person name="Tskhvaradze L."/>
            <person name="Tsertsvadze N."/>
            <person name="Zakalashvili M."/>
            <person name="Valenzuela J.G."/>
            <person name="Kamhawi S."/>
        </authorList>
    </citation>
    <scope>NUCLEOTIDE SEQUENCE</scope>
    <source>
        <strain evidence="16">Wild-capture in Tbilisi</strain>
        <tissue evidence="16">Salivary glands</tissue>
    </source>
</reference>
<feature type="repeat" description="FG-GAP" evidence="12">
    <location>
        <begin position="451"/>
        <end position="513"/>
    </location>
</feature>
<dbReference type="InterPro" id="IPR000413">
    <property type="entry name" value="Integrin_alpha"/>
</dbReference>
<dbReference type="FunFam" id="1.20.5.930:FF:000005">
    <property type="entry name" value="Integrin, alpha 10"/>
    <property type="match status" value="1"/>
</dbReference>
<dbReference type="InterPro" id="IPR013517">
    <property type="entry name" value="FG-GAP"/>
</dbReference>
<dbReference type="SUPFAM" id="SSF69318">
    <property type="entry name" value="Integrin alpha N-terminal domain"/>
    <property type="match status" value="1"/>
</dbReference>
<dbReference type="GO" id="GO:0008305">
    <property type="term" value="C:integrin complex"/>
    <property type="evidence" value="ECO:0007669"/>
    <property type="project" value="InterPro"/>
</dbReference>
<keyword evidence="11" id="KW-0325">Glycoprotein</keyword>
<evidence type="ECO:0000256" key="8">
    <source>
        <dbReference type="ARBA" id="ARBA00023037"/>
    </source>
</evidence>
<dbReference type="InterPro" id="IPR018184">
    <property type="entry name" value="Integrin_alpha_C_CS"/>
</dbReference>
<feature type="repeat" description="FG-GAP" evidence="12">
    <location>
        <begin position="394"/>
        <end position="450"/>
    </location>
</feature>
<keyword evidence="3 13" id="KW-0812">Transmembrane</keyword>
<sequence>MPLWSTLLLAFCTLTPAIAYNLSPTPNHVLQEPPLTTSFNAHKNQSSYFGYSINLRPNSVLIGAPRAPARLESQRNVREPGAIYKCDIESSQCQHYIFDRYGNVLVENDRIQSETKDEQWLGASMDGPGRDEGKFVVCASRNYINFTYTPSVPGSENHLLHGICYWVHNTTSSQPEDIHKIAPLRELRYQSFKNGSESVYLYMMGQAGLSVHVTDDSEEILTGAVGVHNWKGTVIRHRRFSIDGGLSRRETSNIKQPGRSAKLTGPINYDSEIPDPTTWQQPDDSYFGYAVASGFFHGPGTGKLLYVGSAPRIDEVYLFDIVDHSATVKTINKYRTFRSPQFGVYFGSTLIVDDFNADGLPDIAIGAPYYREDENDNGAVYVYMNLGKLQFTEEPLTITTDYKLNGKFGMSLGKIGDINLDGFNDLAVGAPYEDSGAVYIFLGSRDGLQKKPVQKLLSPGGNRLFGYSISRGVDIDANGYVDVAIGAPEDEIVFIYRTYPVVKVVATINPQNRELDIGETSLKFNACWLLQSPTSFPSNVRLLIKIAADTQFGRVKFSEGGNSQEFEVKPQSYSQCKIFDVAVESRTEIIFKPIDLDMSWQILDNTPQEGEFCTNCVYQNPNDPTYVRSQVVFNTGCKNTPCRADLQISGKLFPPQPYILGSAEHFRAEYEVKNHGETAYLPRIIIEKSSSLNFMRVLPNCLLDVDIMTCDLSTEPILRGQSRTIAFKFDPSTLEGSEAIITANVSSTGDEENPDDNTMEFTVNIQEFSEIEIVGRSSPQFVAIKDRNDQENLTHTLEFRNLGPTHLRSSLIEVTFDIPVSLFQDNRWINFIHFGDISAVVHFKSLALIVSWSQNDTILLQNPTEYTTSFPAIADDLSGNSYDSSKLGLDLNLDANDNNHNLDEVNQVFRRRRNIETSTAFNPYTLGLREDHPSSARSLDDAIFGSRINKTIFLDCNRNDVTCIRGSVAIPSSMTPKDPPIVVKITFPVDLEAVNSVLDENRDSLVLRLISKLTREDDEAGTMIKIVETPSYTHFVQDIPHELQIWVIVVSVIGGLLLLTILTYIMYRMGFFKREKKAEIARLVRESQIQAEMESEDED</sequence>
<dbReference type="AlphaFoldDB" id="A0A6B2EME7"/>
<dbReference type="GO" id="GO:0005178">
    <property type="term" value="F:integrin binding"/>
    <property type="evidence" value="ECO:0007669"/>
    <property type="project" value="TreeGrafter"/>
</dbReference>
<evidence type="ECO:0000256" key="10">
    <source>
        <dbReference type="ARBA" id="ARBA00023170"/>
    </source>
</evidence>
<dbReference type="Gene3D" id="1.20.5.930">
    <property type="entry name" value="Bicelle-embedded integrin alpha(iib) transmembrane segment"/>
    <property type="match status" value="1"/>
</dbReference>
<keyword evidence="10 13" id="KW-0675">Receptor</keyword>
<evidence type="ECO:0000259" key="15">
    <source>
        <dbReference type="Pfam" id="PF20805"/>
    </source>
</evidence>
<keyword evidence="5" id="KW-0677">Repeat</keyword>
<keyword evidence="8 13" id="KW-0401">Integrin</keyword>
<dbReference type="GO" id="GO:0007160">
    <property type="term" value="P:cell-matrix adhesion"/>
    <property type="evidence" value="ECO:0007669"/>
    <property type="project" value="TreeGrafter"/>
</dbReference>
<evidence type="ECO:0000313" key="16">
    <source>
        <dbReference type="EMBL" id="NBJ63436.1"/>
    </source>
</evidence>
<dbReference type="EMBL" id="GIFK01005733">
    <property type="protein sequence ID" value="NBJ63436.1"/>
    <property type="molecule type" value="Transcribed_RNA"/>
</dbReference>
<comment type="subcellular location">
    <subcellularLocation>
        <location evidence="1 13">Membrane</location>
        <topology evidence="1 13">Single-pass type I membrane protein</topology>
    </subcellularLocation>
</comment>
<feature type="repeat" description="FG-GAP" evidence="12">
    <location>
        <begin position="332"/>
        <end position="392"/>
    </location>
</feature>
<evidence type="ECO:0000256" key="2">
    <source>
        <dbReference type="ARBA" id="ARBA00008054"/>
    </source>
</evidence>
<keyword evidence="6 13" id="KW-0130">Cell adhesion</keyword>
<dbReference type="GO" id="GO:0033627">
    <property type="term" value="P:cell adhesion mediated by integrin"/>
    <property type="evidence" value="ECO:0007669"/>
    <property type="project" value="TreeGrafter"/>
</dbReference>
<dbReference type="PRINTS" id="PR01185">
    <property type="entry name" value="INTEGRINA"/>
</dbReference>
<feature type="region of interest" description="Disordered" evidence="14">
    <location>
        <begin position="248"/>
        <end position="267"/>
    </location>
</feature>
<dbReference type="SUPFAM" id="SSF69179">
    <property type="entry name" value="Integrin domains"/>
    <property type="match status" value="2"/>
</dbReference>
<evidence type="ECO:0000256" key="1">
    <source>
        <dbReference type="ARBA" id="ARBA00004479"/>
    </source>
</evidence>
<dbReference type="PROSITE" id="PS00242">
    <property type="entry name" value="INTEGRIN_ALPHA"/>
    <property type="match status" value="1"/>
</dbReference>
<dbReference type="Pfam" id="PF20805">
    <property type="entry name" value="Integrin_A_Ig_2"/>
    <property type="match status" value="1"/>
</dbReference>
<dbReference type="InterPro" id="IPR032695">
    <property type="entry name" value="Integrin_dom_sf"/>
</dbReference>
<organism evidence="16">
    <name type="scientific">Phlebotomus kandelakii</name>
    <dbReference type="NCBI Taxonomy" id="1109342"/>
    <lineage>
        <taxon>Eukaryota</taxon>
        <taxon>Metazoa</taxon>
        <taxon>Ecdysozoa</taxon>
        <taxon>Arthropoda</taxon>
        <taxon>Hexapoda</taxon>
        <taxon>Insecta</taxon>
        <taxon>Pterygota</taxon>
        <taxon>Neoptera</taxon>
        <taxon>Endopterygota</taxon>
        <taxon>Diptera</taxon>
        <taxon>Nematocera</taxon>
        <taxon>Psychodoidea</taxon>
        <taxon>Psychodidae</taxon>
        <taxon>Phlebotomus</taxon>
        <taxon>Larroussius</taxon>
    </lineage>
</organism>
<protein>
    <submittedName>
        <fullName evidence="16">Putative vitronectin receptor alpha subunit</fullName>
    </submittedName>
</protein>
<evidence type="ECO:0000256" key="6">
    <source>
        <dbReference type="ARBA" id="ARBA00022889"/>
    </source>
</evidence>
<dbReference type="GO" id="GO:0009897">
    <property type="term" value="C:external side of plasma membrane"/>
    <property type="evidence" value="ECO:0007669"/>
    <property type="project" value="TreeGrafter"/>
</dbReference>
<evidence type="ECO:0000256" key="7">
    <source>
        <dbReference type="ARBA" id="ARBA00022989"/>
    </source>
</evidence>
<feature type="domain" description="Integrin alpha second immunoglobulin-like" evidence="15">
    <location>
        <begin position="638"/>
        <end position="765"/>
    </location>
</feature>
<keyword evidence="9 13" id="KW-0472">Membrane</keyword>
<dbReference type="SMART" id="SM00191">
    <property type="entry name" value="Int_alpha"/>
    <property type="match status" value="5"/>
</dbReference>
<evidence type="ECO:0000256" key="12">
    <source>
        <dbReference type="PROSITE-ProRule" id="PRU00803"/>
    </source>
</evidence>
<dbReference type="PROSITE" id="PS51470">
    <property type="entry name" value="FG_GAP"/>
    <property type="match status" value="3"/>
</dbReference>
<dbReference type="InterPro" id="IPR048285">
    <property type="entry name" value="Integrin_alpha_Ig-like_2"/>
</dbReference>
<dbReference type="PANTHER" id="PTHR23220:SF83">
    <property type="entry name" value="INTEGRIN ALPHA-PS3-RELATED"/>
    <property type="match status" value="1"/>
</dbReference>
<evidence type="ECO:0000256" key="14">
    <source>
        <dbReference type="SAM" id="MobiDB-lite"/>
    </source>
</evidence>
<evidence type="ECO:0000256" key="5">
    <source>
        <dbReference type="ARBA" id="ARBA00022737"/>
    </source>
</evidence>